<keyword evidence="4" id="KW-0159">Chromosome partition</keyword>
<comment type="caution">
    <text evidence="13">The sequence shown here is derived from an EMBL/GenBank/DDBJ whole genome shotgun (WGS) entry which is preliminary data.</text>
</comment>
<evidence type="ECO:0000256" key="6">
    <source>
        <dbReference type="ARBA" id="ARBA00023125"/>
    </source>
</evidence>
<dbReference type="PANTHER" id="PTHR30349:SF77">
    <property type="entry name" value="TYROSINE RECOMBINASE XERC"/>
    <property type="match status" value="1"/>
</dbReference>
<dbReference type="PROSITE" id="PS51898">
    <property type="entry name" value="TYR_RECOMBINASE"/>
    <property type="match status" value="1"/>
</dbReference>
<dbReference type="PROSITE" id="PS51900">
    <property type="entry name" value="CB"/>
    <property type="match status" value="1"/>
</dbReference>
<evidence type="ECO:0000256" key="4">
    <source>
        <dbReference type="ARBA" id="ARBA00022829"/>
    </source>
</evidence>
<keyword evidence="3" id="KW-0132">Cell division</keyword>
<proteinExistence type="predicted"/>
<keyword evidence="7" id="KW-0233">DNA recombination</keyword>
<accession>A0ABT0NJV3</accession>
<dbReference type="RefSeq" id="WP_249377369.1">
    <property type="nucleotide sequence ID" value="NZ_SNUZ01000017.1"/>
</dbReference>
<evidence type="ECO:0000256" key="3">
    <source>
        <dbReference type="ARBA" id="ARBA00022618"/>
    </source>
</evidence>
<dbReference type="InterPro" id="IPR050090">
    <property type="entry name" value="Tyrosine_recombinase_XerCD"/>
</dbReference>
<evidence type="ECO:0000256" key="2">
    <source>
        <dbReference type="ARBA" id="ARBA00022490"/>
    </source>
</evidence>
<dbReference type="SUPFAM" id="SSF56349">
    <property type="entry name" value="DNA breaking-rejoining enzymes"/>
    <property type="match status" value="1"/>
</dbReference>
<dbReference type="EMBL" id="SNUZ01000017">
    <property type="protein sequence ID" value="MCL3788549.1"/>
    <property type="molecule type" value="Genomic_DNA"/>
</dbReference>
<feature type="domain" description="Core-binding (CB)" evidence="12">
    <location>
        <begin position="7"/>
        <end position="112"/>
    </location>
</feature>
<keyword evidence="8" id="KW-0131">Cell cycle</keyword>
<dbReference type="Gene3D" id="1.10.443.10">
    <property type="entry name" value="Intergrase catalytic core"/>
    <property type="match status" value="1"/>
</dbReference>
<evidence type="ECO:0000256" key="9">
    <source>
        <dbReference type="PROSITE-ProRule" id="PRU01248"/>
    </source>
</evidence>
<feature type="domain" description="Tyr recombinase" evidence="11">
    <location>
        <begin position="134"/>
        <end position="314"/>
    </location>
</feature>
<feature type="region of interest" description="Disordered" evidence="10">
    <location>
        <begin position="309"/>
        <end position="333"/>
    </location>
</feature>
<dbReference type="InterPro" id="IPR002104">
    <property type="entry name" value="Integrase_catalytic"/>
</dbReference>
<evidence type="ECO:0000313" key="13">
    <source>
        <dbReference type="EMBL" id="MCL3788549.1"/>
    </source>
</evidence>
<protein>
    <submittedName>
        <fullName evidence="13">Tyrosine recombinase XerC</fullName>
    </submittedName>
</protein>
<evidence type="ECO:0000256" key="10">
    <source>
        <dbReference type="SAM" id="MobiDB-lite"/>
    </source>
</evidence>
<dbReference type="InterPro" id="IPR044068">
    <property type="entry name" value="CB"/>
</dbReference>
<evidence type="ECO:0000256" key="1">
    <source>
        <dbReference type="ARBA" id="ARBA00004496"/>
    </source>
</evidence>
<name>A0ABT0NJV3_9FIRM</name>
<dbReference type="Gene3D" id="1.10.150.130">
    <property type="match status" value="1"/>
</dbReference>
<dbReference type="InterPro" id="IPR013762">
    <property type="entry name" value="Integrase-like_cat_sf"/>
</dbReference>
<evidence type="ECO:0000256" key="7">
    <source>
        <dbReference type="ARBA" id="ARBA00023172"/>
    </source>
</evidence>
<dbReference type="InterPro" id="IPR010998">
    <property type="entry name" value="Integrase_recombinase_N"/>
</dbReference>
<comment type="subcellular location">
    <subcellularLocation>
        <location evidence="1">Cytoplasm</location>
    </subcellularLocation>
</comment>
<reference evidence="13 14" key="1">
    <citation type="submission" date="2019-03" db="EMBL/GenBank/DDBJ databases">
        <authorList>
            <person name="Molinero N."/>
            <person name="Sanchez B."/>
            <person name="Walker A."/>
            <person name="Duncan S."/>
            <person name="Delgado S."/>
            <person name="Margolles A."/>
        </authorList>
    </citation>
    <scope>NUCLEOTIDE SEQUENCE [LARGE SCALE GENOMIC DNA]</scope>
    <source>
        <strain evidence="13 14">IPLA60002</strain>
    </source>
</reference>
<keyword evidence="14" id="KW-1185">Reference proteome</keyword>
<organism evidence="13 14">
    <name type="scientific">Ruminococcus bromii</name>
    <dbReference type="NCBI Taxonomy" id="40518"/>
    <lineage>
        <taxon>Bacteria</taxon>
        <taxon>Bacillati</taxon>
        <taxon>Bacillota</taxon>
        <taxon>Clostridia</taxon>
        <taxon>Eubacteriales</taxon>
        <taxon>Oscillospiraceae</taxon>
        <taxon>Ruminococcus</taxon>
    </lineage>
</organism>
<evidence type="ECO:0000313" key="14">
    <source>
        <dbReference type="Proteomes" id="UP001056693"/>
    </source>
</evidence>
<dbReference type="InterPro" id="IPR011010">
    <property type="entry name" value="DNA_brk_join_enz"/>
</dbReference>
<evidence type="ECO:0000256" key="5">
    <source>
        <dbReference type="ARBA" id="ARBA00022908"/>
    </source>
</evidence>
<dbReference type="Proteomes" id="UP001056693">
    <property type="component" value="Unassembled WGS sequence"/>
</dbReference>
<keyword evidence="2" id="KW-0963">Cytoplasm</keyword>
<evidence type="ECO:0000259" key="11">
    <source>
        <dbReference type="PROSITE" id="PS51898"/>
    </source>
</evidence>
<sequence>MSISFIDEAPQIIKDYLFYMQTVKGKSKKTVDEYYIDLRTFFRFIKLQRGLVPNDSEFENISISDVDLELVKTVTLNDAYEFMNYIQRERKNQNVTRARKCSSLKGYFNYLATKKCVLDSNPVEQLEVPKKKKSLPKYLTLEQSLELLNAVDGDYKERDYCILTLFLNCGLRVSEMASLNYTDIHQDDTMRVVGKGNKERIIYLNSACVSAIENYMRVRPVDGVKDKYALFISRNHRRMSVKTIQAMVYKYLEKIGLNAQGYSCHKLRHTAATLMYQYGGVDIRVLKDVLGHENLGTTEIYTHLSSEQMKNAAEKNPLSKVKQKSNKKSDEKQ</sequence>
<dbReference type="Pfam" id="PF00589">
    <property type="entry name" value="Phage_integrase"/>
    <property type="match status" value="1"/>
</dbReference>
<dbReference type="PANTHER" id="PTHR30349">
    <property type="entry name" value="PHAGE INTEGRASE-RELATED"/>
    <property type="match status" value="1"/>
</dbReference>
<keyword evidence="6 9" id="KW-0238">DNA-binding</keyword>
<gene>
    <name evidence="13" type="ORF">E2N93_11240</name>
</gene>
<evidence type="ECO:0000256" key="8">
    <source>
        <dbReference type="ARBA" id="ARBA00023306"/>
    </source>
</evidence>
<evidence type="ECO:0000259" key="12">
    <source>
        <dbReference type="PROSITE" id="PS51900"/>
    </source>
</evidence>
<keyword evidence="5" id="KW-0229">DNA integration</keyword>